<evidence type="ECO:0000256" key="5">
    <source>
        <dbReference type="ARBA" id="ARBA00016281"/>
    </source>
</evidence>
<evidence type="ECO:0000256" key="4">
    <source>
        <dbReference type="ARBA" id="ARBA00012862"/>
    </source>
</evidence>
<dbReference type="GO" id="GO:0016872">
    <property type="term" value="F:intramolecular lyase activity"/>
    <property type="evidence" value="ECO:0007669"/>
    <property type="project" value="UniProtKB-UniRule"/>
</dbReference>
<reference evidence="12" key="1">
    <citation type="submission" date="2021-01" db="EMBL/GenBank/DDBJ databases">
        <title>Intestinitalea alba gen. nov., sp. nov., a novel genus of the family Enterobacteriaceae, isolated from the gut of the plastic-eating mealworm Tenebrio molitor L.</title>
        <authorList>
            <person name="Yang Y."/>
        </authorList>
    </citation>
    <scope>NUCLEOTIDE SEQUENCE</scope>
    <source>
        <strain evidence="12">BIT-L3</strain>
    </source>
</reference>
<protein>
    <recommendedName>
        <fullName evidence="5 11">D-ribose pyranase</fullName>
        <ecNumber evidence="4 11">5.4.99.62</ecNumber>
    </recommendedName>
</protein>
<feature type="binding site" evidence="11">
    <location>
        <position position="28"/>
    </location>
    <ligand>
        <name>substrate</name>
    </ligand>
</feature>
<evidence type="ECO:0000256" key="9">
    <source>
        <dbReference type="ARBA" id="ARBA00060600"/>
    </source>
</evidence>
<comment type="similarity">
    <text evidence="10 11">Belongs to the RbsD / FucU family. RbsD subfamily.</text>
</comment>
<comment type="function">
    <text evidence="11">Catalyzes the interconversion of beta-pyran and beta-furan forms of D-ribose.</text>
</comment>
<dbReference type="EC" id="5.4.99.62" evidence="4 11"/>
<sequence>MKKGTLLNADISSVVSRLGHTDMLTISDAGLPVPRGPSRIDMALSHGIPSFMQVLKAVTAEMQVEKAVLAEEIKQYNSALHETLLEQIRLLQHHQGNIIALHYVTHEQFKQETANSRAVIRSGECSPYANIILYAGVTF</sequence>
<dbReference type="EMBL" id="JAEPBH010000005">
    <property type="protein sequence ID" value="MBK4714296.1"/>
    <property type="molecule type" value="Genomic_DNA"/>
</dbReference>
<comment type="subcellular location">
    <subcellularLocation>
        <location evidence="2 11">Cytoplasm</location>
    </subcellularLocation>
</comment>
<comment type="caution">
    <text evidence="12">The sequence shown here is derived from an EMBL/GenBank/DDBJ whole genome shotgun (WGS) entry which is preliminary data.</text>
</comment>
<evidence type="ECO:0000256" key="3">
    <source>
        <dbReference type="ARBA" id="ARBA00011365"/>
    </source>
</evidence>
<dbReference type="GO" id="GO:0019303">
    <property type="term" value="P:D-ribose catabolic process"/>
    <property type="evidence" value="ECO:0007669"/>
    <property type="project" value="UniProtKB-UniRule"/>
</dbReference>
<dbReference type="PANTHER" id="PTHR37831:SF1">
    <property type="entry name" value="D-RIBOSE PYRANASE"/>
    <property type="match status" value="1"/>
</dbReference>
<evidence type="ECO:0000256" key="11">
    <source>
        <dbReference type="HAMAP-Rule" id="MF_01661"/>
    </source>
</evidence>
<dbReference type="Proteomes" id="UP000659047">
    <property type="component" value="Unassembled WGS sequence"/>
</dbReference>
<dbReference type="Gene3D" id="3.40.1650.10">
    <property type="entry name" value="RbsD-like domain"/>
    <property type="match status" value="1"/>
</dbReference>
<dbReference type="FunFam" id="3.40.1650.10:FF:000002">
    <property type="entry name" value="D-ribose pyranase"/>
    <property type="match status" value="1"/>
</dbReference>
<evidence type="ECO:0000313" key="13">
    <source>
        <dbReference type="Proteomes" id="UP000659047"/>
    </source>
</evidence>
<comment type="pathway">
    <text evidence="9 11">Carbohydrate metabolism; D-ribose degradation; D-ribose 5-phosphate from beta-D-ribopyranose: step 1/2.</text>
</comment>
<proteinExistence type="inferred from homology"/>
<keyword evidence="8 11" id="KW-0119">Carbohydrate metabolism</keyword>
<evidence type="ECO:0000256" key="1">
    <source>
        <dbReference type="ARBA" id="ARBA00000223"/>
    </source>
</evidence>
<dbReference type="SUPFAM" id="SSF102546">
    <property type="entry name" value="RbsD-like"/>
    <property type="match status" value="1"/>
</dbReference>
<feature type="active site" description="Proton donor" evidence="11">
    <location>
        <position position="20"/>
    </location>
</feature>
<dbReference type="HAMAP" id="MF_01661">
    <property type="entry name" value="D_rib_pyranase"/>
    <property type="match status" value="1"/>
</dbReference>
<dbReference type="InterPro" id="IPR023750">
    <property type="entry name" value="RbsD-like_sf"/>
</dbReference>
<dbReference type="GO" id="GO:0005829">
    <property type="term" value="C:cytosol"/>
    <property type="evidence" value="ECO:0007669"/>
    <property type="project" value="TreeGrafter"/>
</dbReference>
<comment type="subunit">
    <text evidence="3 11">Homodecamer.</text>
</comment>
<dbReference type="NCBIfam" id="NF008761">
    <property type="entry name" value="PRK11797.1"/>
    <property type="match status" value="1"/>
</dbReference>
<dbReference type="PANTHER" id="PTHR37831">
    <property type="entry name" value="D-RIBOSE PYRANASE"/>
    <property type="match status" value="1"/>
</dbReference>
<dbReference type="UniPathway" id="UPA00916">
    <property type="reaction ID" value="UER00888"/>
</dbReference>
<dbReference type="Pfam" id="PF05025">
    <property type="entry name" value="RbsD_FucU"/>
    <property type="match status" value="1"/>
</dbReference>
<keyword evidence="13" id="KW-1185">Reference proteome</keyword>
<feature type="binding site" evidence="11">
    <location>
        <position position="106"/>
    </location>
    <ligand>
        <name>substrate</name>
    </ligand>
</feature>
<dbReference type="InterPro" id="IPR007721">
    <property type="entry name" value="RbsD_FucU"/>
</dbReference>
<dbReference type="GO" id="GO:0062193">
    <property type="term" value="F:D-ribose pyranase activity"/>
    <property type="evidence" value="ECO:0007669"/>
    <property type="project" value="UniProtKB-EC"/>
</dbReference>
<name>A0A8K0V0I5_9ENTR</name>
<evidence type="ECO:0000256" key="2">
    <source>
        <dbReference type="ARBA" id="ARBA00004496"/>
    </source>
</evidence>
<dbReference type="InterPro" id="IPR023064">
    <property type="entry name" value="D-ribose_pyranase"/>
</dbReference>
<evidence type="ECO:0000256" key="6">
    <source>
        <dbReference type="ARBA" id="ARBA00022490"/>
    </source>
</evidence>
<organism evidence="12 13">
    <name type="scientific">Tenebrionibacter intestinalis</name>
    <dbReference type="NCBI Taxonomy" id="2799638"/>
    <lineage>
        <taxon>Bacteria</taxon>
        <taxon>Pseudomonadati</taxon>
        <taxon>Pseudomonadota</taxon>
        <taxon>Gammaproteobacteria</taxon>
        <taxon>Enterobacterales</taxon>
        <taxon>Enterobacteriaceae</taxon>
        <taxon>Tenebrionibacter/Tenebrionicola group</taxon>
        <taxon>Tenebrionibacter</taxon>
    </lineage>
</organism>
<feature type="binding site" evidence="11">
    <location>
        <begin position="128"/>
        <end position="130"/>
    </location>
    <ligand>
        <name>substrate</name>
    </ligand>
</feature>
<keyword evidence="6 11" id="KW-0963">Cytoplasm</keyword>
<dbReference type="RefSeq" id="WP_238712300.1">
    <property type="nucleotide sequence ID" value="NZ_JAEPBH010000005.1"/>
</dbReference>
<evidence type="ECO:0000256" key="8">
    <source>
        <dbReference type="ARBA" id="ARBA00023277"/>
    </source>
</evidence>
<keyword evidence="7 11" id="KW-0413">Isomerase</keyword>
<accession>A0A8K0V0I5</accession>
<dbReference type="AlphaFoldDB" id="A0A8K0V0I5"/>
<evidence type="ECO:0000313" key="12">
    <source>
        <dbReference type="EMBL" id="MBK4714296.1"/>
    </source>
</evidence>
<evidence type="ECO:0000256" key="10">
    <source>
        <dbReference type="ARBA" id="ARBA00060951"/>
    </source>
</evidence>
<gene>
    <name evidence="11 12" type="primary">rbsD</name>
    <name evidence="12" type="ORF">JJB97_02880</name>
</gene>
<evidence type="ECO:0000256" key="7">
    <source>
        <dbReference type="ARBA" id="ARBA00023235"/>
    </source>
</evidence>
<dbReference type="GO" id="GO:0048029">
    <property type="term" value="F:monosaccharide binding"/>
    <property type="evidence" value="ECO:0007669"/>
    <property type="project" value="InterPro"/>
</dbReference>
<comment type="catalytic activity">
    <reaction evidence="1 11">
        <text>beta-D-ribopyranose = beta-D-ribofuranose</text>
        <dbReference type="Rhea" id="RHEA:25432"/>
        <dbReference type="ChEBI" id="CHEBI:27476"/>
        <dbReference type="ChEBI" id="CHEBI:47002"/>
        <dbReference type="EC" id="5.4.99.62"/>
    </reaction>
</comment>